<feature type="transmembrane region" description="Helical" evidence="6">
    <location>
        <begin position="252"/>
        <end position="270"/>
    </location>
</feature>
<feature type="transmembrane region" description="Helical" evidence="6">
    <location>
        <begin position="393"/>
        <end position="413"/>
    </location>
</feature>
<keyword evidence="3 6" id="KW-0812">Transmembrane</keyword>
<accession>A0A0H5C3A8</accession>
<feature type="transmembrane region" description="Helical" evidence="6">
    <location>
        <begin position="282"/>
        <end position="302"/>
    </location>
</feature>
<keyword evidence="4 6" id="KW-1133">Transmembrane helix</keyword>
<dbReference type="GO" id="GO:0042910">
    <property type="term" value="F:xenobiotic transmembrane transporter activity"/>
    <property type="evidence" value="ECO:0007669"/>
    <property type="project" value="InterPro"/>
</dbReference>
<dbReference type="GO" id="GO:0015297">
    <property type="term" value="F:antiporter activity"/>
    <property type="evidence" value="ECO:0007669"/>
    <property type="project" value="InterPro"/>
</dbReference>
<dbReference type="NCBIfam" id="TIGR00797">
    <property type="entry name" value="matE"/>
    <property type="match status" value="1"/>
</dbReference>
<name>A0A0H5C3A8_CYBJN</name>
<sequence length="593" mass="64811">MPEISTGPAPYLDVPPYESVSSYMNNSTSARRDSIVSHKSVSAGSILDFFRPLSTVHSEVDDEDHISERSPLLQAQLRADPSFDPDLISSYPSKKDSLAQIKRMVSHSTIRHVMDTGSLPELETTVGNEVQTLAKYSVPLVITFLLQYSLNVASVFSVGRIGSSELAAVSLAGMTANITGYCLFQGTSTSLDTLCAQSFGRRDYRSVGLHFMRCTIFLLLIDVPVTLIWTLASRPILTFIVDDVRLVNLAVSYLRVLSIGLPAFILFETLKRFLQAQNIFHASTYVILVAAPFNAFLNYYLVWGAPKLGFIGAPIAIVSTNYLMAILLLLYTVFVDGYRCWCGFSTDLLRHWSKMVYLSVNGCVGVISEWLAFEVATLSAARFGTVSLASQSVIATICVLLYQVPFAVSIAASTRVANYIGAASTKSSITASNGSIIVSLIIGVMNALILTFFKDNIIVLFTDDVQVIELSEKIIPLAAIYQISDCVAAVTGGVLRGQGRQKMAALCTLVSYYLISLPIGFWLAFWMGMELFGLWAGLCIAIIIISLLQLASVLQSDWEHIIHESMDDALEESHCSNEIRSVISTGIDHIASI</sequence>
<evidence type="ECO:0000313" key="8">
    <source>
        <dbReference type="Proteomes" id="UP000038830"/>
    </source>
</evidence>
<evidence type="ECO:0000256" key="1">
    <source>
        <dbReference type="ARBA" id="ARBA00004141"/>
    </source>
</evidence>
<dbReference type="InterPro" id="IPR002528">
    <property type="entry name" value="MATE_fam"/>
</dbReference>
<dbReference type="Proteomes" id="UP000038830">
    <property type="component" value="Unassembled WGS sequence"/>
</dbReference>
<feature type="transmembrane region" description="Helical" evidence="6">
    <location>
        <begin position="474"/>
        <end position="495"/>
    </location>
</feature>
<evidence type="ECO:0000256" key="5">
    <source>
        <dbReference type="ARBA" id="ARBA00023136"/>
    </source>
</evidence>
<evidence type="ECO:0000256" key="4">
    <source>
        <dbReference type="ARBA" id="ARBA00022989"/>
    </source>
</evidence>
<feature type="transmembrane region" description="Helical" evidence="6">
    <location>
        <begin position="532"/>
        <end position="554"/>
    </location>
</feature>
<feature type="transmembrane region" description="Helical" evidence="6">
    <location>
        <begin position="211"/>
        <end position="232"/>
    </location>
</feature>
<dbReference type="AlphaFoldDB" id="A0A0H5C3A8"/>
<evidence type="ECO:0000256" key="6">
    <source>
        <dbReference type="SAM" id="Phobius"/>
    </source>
</evidence>
<comment type="similarity">
    <text evidence="2">Belongs to the multi antimicrobial extrusion (MATE) (TC 2.A.66.1) family.</text>
</comment>
<evidence type="ECO:0000313" key="7">
    <source>
        <dbReference type="EMBL" id="CEP22152.1"/>
    </source>
</evidence>
<feature type="transmembrane region" description="Helical" evidence="6">
    <location>
        <begin position="434"/>
        <end position="454"/>
    </location>
</feature>
<evidence type="ECO:0000256" key="3">
    <source>
        <dbReference type="ARBA" id="ARBA00022692"/>
    </source>
</evidence>
<reference evidence="8" key="1">
    <citation type="journal article" date="2015" name="J. Biotechnol.">
        <title>The structure of the Cyberlindnera jadinii genome and its relation to Candida utilis analyzed by the occurrence of single nucleotide polymorphisms.</title>
        <authorList>
            <person name="Rupp O."/>
            <person name="Brinkrolf K."/>
            <person name="Buerth C."/>
            <person name="Kunigo M."/>
            <person name="Schneider J."/>
            <person name="Jaenicke S."/>
            <person name="Goesmann A."/>
            <person name="Puehler A."/>
            <person name="Jaeger K.-E."/>
            <person name="Ernst J.F."/>
        </authorList>
    </citation>
    <scope>NUCLEOTIDE SEQUENCE [LARGE SCALE GENOMIC DNA]</scope>
    <source>
        <strain evidence="8">ATCC 18201 / CBS 1600 / BCRC 20928 / JCM 3617 / NBRC 0987 / NRRL Y-1542</strain>
    </source>
</reference>
<dbReference type="Pfam" id="PF01554">
    <property type="entry name" value="MatE"/>
    <property type="match status" value="2"/>
</dbReference>
<dbReference type="CDD" id="cd13132">
    <property type="entry name" value="MATE_eukaryotic"/>
    <property type="match status" value="1"/>
</dbReference>
<dbReference type="InterPro" id="IPR045069">
    <property type="entry name" value="MATE_euk"/>
</dbReference>
<feature type="transmembrane region" description="Helical" evidence="6">
    <location>
        <begin position="504"/>
        <end position="526"/>
    </location>
</feature>
<keyword evidence="5 6" id="KW-0472">Membrane</keyword>
<feature type="transmembrane region" description="Helical" evidence="6">
    <location>
        <begin position="355"/>
        <end position="373"/>
    </location>
</feature>
<evidence type="ECO:0000256" key="2">
    <source>
        <dbReference type="ARBA" id="ARBA00010199"/>
    </source>
</evidence>
<protein>
    <submittedName>
        <fullName evidence="7">MTE4 protein</fullName>
    </submittedName>
</protein>
<organism evidence="7 8">
    <name type="scientific">Cyberlindnera jadinii (strain ATCC 18201 / CBS 1600 / BCRC 20928 / JCM 3617 / NBRC 0987 / NRRL Y-1542)</name>
    <name type="common">Torula yeast</name>
    <name type="synonym">Candida utilis</name>
    <dbReference type="NCBI Taxonomy" id="983966"/>
    <lineage>
        <taxon>Eukaryota</taxon>
        <taxon>Fungi</taxon>
        <taxon>Dikarya</taxon>
        <taxon>Ascomycota</taxon>
        <taxon>Saccharomycotina</taxon>
        <taxon>Saccharomycetes</taxon>
        <taxon>Phaffomycetales</taxon>
        <taxon>Phaffomycetaceae</taxon>
        <taxon>Cyberlindnera</taxon>
    </lineage>
</organism>
<dbReference type="GO" id="GO:0016020">
    <property type="term" value="C:membrane"/>
    <property type="evidence" value="ECO:0007669"/>
    <property type="project" value="UniProtKB-SubCell"/>
</dbReference>
<dbReference type="PANTHER" id="PTHR11206">
    <property type="entry name" value="MULTIDRUG RESISTANCE PROTEIN"/>
    <property type="match status" value="1"/>
</dbReference>
<dbReference type="GO" id="GO:1990961">
    <property type="term" value="P:xenobiotic detoxification by transmembrane export across the plasma membrane"/>
    <property type="evidence" value="ECO:0007669"/>
    <property type="project" value="InterPro"/>
</dbReference>
<gene>
    <name evidence="7" type="primary">MTE4</name>
    <name evidence="7" type="ORF">BN1211_2428</name>
</gene>
<dbReference type="EMBL" id="CDQK01000003">
    <property type="protein sequence ID" value="CEP22152.1"/>
    <property type="molecule type" value="Genomic_DNA"/>
</dbReference>
<comment type="subcellular location">
    <subcellularLocation>
        <location evidence="1">Membrane</location>
        <topology evidence="1">Multi-pass membrane protein</topology>
    </subcellularLocation>
</comment>
<feature type="transmembrane region" description="Helical" evidence="6">
    <location>
        <begin position="308"/>
        <end position="334"/>
    </location>
</feature>
<proteinExistence type="inferred from homology"/>